<evidence type="ECO:0000313" key="1">
    <source>
        <dbReference type="EMBL" id="SDP92729.1"/>
    </source>
</evidence>
<reference evidence="2" key="1">
    <citation type="submission" date="2016-10" db="EMBL/GenBank/DDBJ databases">
        <authorList>
            <person name="Varghese N."/>
            <person name="Submissions S."/>
        </authorList>
    </citation>
    <scope>NUCLEOTIDE SEQUENCE [LARGE SCALE GENOMIC DNA]</scope>
    <source>
        <strain evidence="2">IBRC-M 10655</strain>
    </source>
</reference>
<keyword evidence="2" id="KW-1185">Reference proteome</keyword>
<dbReference type="SUPFAM" id="SSF56349">
    <property type="entry name" value="DNA breaking-rejoining enzymes"/>
    <property type="match status" value="1"/>
</dbReference>
<gene>
    <name evidence="1" type="ORF">SAMN05192558_1321</name>
</gene>
<sequence length="301" mass="33351">MKPTHQVRFWEIKTLKPDANGKRRKRPYGVRWVTGGREHSEWFTTKALAKSHLGKLVLAANRGEAFDITTGLPQSLYRDAHAPTLLQVAREFLGEVWPDMSPSSRDRLVCGLAVAVQGFLDSEPDTDPALVRRTLTTVVLPPRSAALAPSDEQARIASWLTEHSRKVAELVDDVEVTRLGRKLGERLDGRKAAVTTIDTRKGALVQALSYAVTRSYVSDNPFKNMSLSRFRSGIAIDPGVVVNPAQARALLAAVTYARPRGTNPSWLPFFATLYYAGMRPSEARMLAEQHCHLPNTGWGEL</sequence>
<proteinExistence type="predicted"/>
<dbReference type="Proteomes" id="UP000199651">
    <property type="component" value="Unassembled WGS sequence"/>
</dbReference>
<dbReference type="GO" id="GO:0003677">
    <property type="term" value="F:DNA binding"/>
    <property type="evidence" value="ECO:0007669"/>
    <property type="project" value="InterPro"/>
</dbReference>
<organism evidence="1 2">
    <name type="scientific">Actinokineospora alba</name>
    <dbReference type="NCBI Taxonomy" id="504798"/>
    <lineage>
        <taxon>Bacteria</taxon>
        <taxon>Bacillati</taxon>
        <taxon>Actinomycetota</taxon>
        <taxon>Actinomycetes</taxon>
        <taxon>Pseudonocardiales</taxon>
        <taxon>Pseudonocardiaceae</taxon>
        <taxon>Actinokineospora</taxon>
    </lineage>
</organism>
<dbReference type="STRING" id="504798.SAMN05421871_101755"/>
<dbReference type="AlphaFoldDB" id="A0A1H0WPY5"/>
<dbReference type="EMBL" id="FNJB01000032">
    <property type="protein sequence ID" value="SDP92729.1"/>
    <property type="molecule type" value="Genomic_DNA"/>
</dbReference>
<evidence type="ECO:0000313" key="2">
    <source>
        <dbReference type="Proteomes" id="UP000199651"/>
    </source>
</evidence>
<dbReference type="InterPro" id="IPR011010">
    <property type="entry name" value="DNA_brk_join_enz"/>
</dbReference>
<feature type="non-terminal residue" evidence="1">
    <location>
        <position position="301"/>
    </location>
</feature>
<protein>
    <submittedName>
        <fullName evidence="1">Uncharacterized protein</fullName>
    </submittedName>
</protein>
<name>A0A1H0WPY5_9PSEU</name>
<accession>A0A1H0WPY5</accession>